<reference evidence="2" key="1">
    <citation type="submission" date="2023-06" db="EMBL/GenBank/DDBJ databases">
        <title>Uncultivated large filamentous bacteria from sulfidic sediments reveal new species and different genomic features in energy metabolism and defense.</title>
        <authorList>
            <person name="Fonseca A."/>
        </authorList>
    </citation>
    <scope>NUCLEOTIDE SEQUENCE</scope>
    <source>
        <strain evidence="2">HSG4</strain>
    </source>
</reference>
<dbReference type="InterPro" id="IPR011055">
    <property type="entry name" value="Dup_hybrid_motif"/>
</dbReference>
<evidence type="ECO:0000313" key="2">
    <source>
        <dbReference type="EMBL" id="MDM8561932.1"/>
    </source>
</evidence>
<dbReference type="EMBL" id="JAUCGM010000024">
    <property type="protein sequence ID" value="MDM8561932.1"/>
    <property type="molecule type" value="Genomic_DNA"/>
</dbReference>
<evidence type="ECO:0000259" key="1">
    <source>
        <dbReference type="Pfam" id="PF01551"/>
    </source>
</evidence>
<dbReference type="GO" id="GO:0016787">
    <property type="term" value="F:hydrolase activity"/>
    <property type="evidence" value="ECO:0007669"/>
    <property type="project" value="UniProtKB-KW"/>
</dbReference>
<feature type="domain" description="M23ase beta-sheet core" evidence="1">
    <location>
        <begin position="138"/>
        <end position="233"/>
    </location>
</feature>
<dbReference type="Proteomes" id="UP001171945">
    <property type="component" value="Unassembled WGS sequence"/>
</dbReference>
<comment type="caution">
    <text evidence="2">The sequence shown here is derived from an EMBL/GenBank/DDBJ whole genome shotgun (WGS) entry which is preliminary data.</text>
</comment>
<dbReference type="CDD" id="cd12797">
    <property type="entry name" value="M23_peptidase"/>
    <property type="match status" value="1"/>
</dbReference>
<dbReference type="InterPro" id="IPR016047">
    <property type="entry name" value="M23ase_b-sheet_dom"/>
</dbReference>
<keyword evidence="2" id="KW-0378">Hydrolase</keyword>
<name>A0ABT7VQK0_9GAMM</name>
<dbReference type="EC" id="3.4.-.-" evidence="2"/>
<dbReference type="PANTHER" id="PTHR21666">
    <property type="entry name" value="PEPTIDASE-RELATED"/>
    <property type="match status" value="1"/>
</dbReference>
<dbReference type="SUPFAM" id="SSF51261">
    <property type="entry name" value="Duplicated hybrid motif"/>
    <property type="match status" value="1"/>
</dbReference>
<sequence length="259" mass="29077">MLPSQSSFQTTPPSSQDHLKELTLRVSHLQTQADRLEKWGKQLVNKNQIIDSDFSISWDTIITERQRATKAPISLGVSTLASRRFSRQSSIDEVKRFIKIVSEDFLRKYRSSHTNILPDGWPLKQGRVTSKFGKRGKRMHKGIDIAVHNGTSILAVEGGTVVRSKYMRGYGRIVEIQHSSMYSTRYAHNSNNFVSVGDIVDKGQIIASVGSTGRSTGPHVHFEVRQSGVAINPIKYLGAMDTFTLSENIKLSEYVRLSK</sequence>
<gene>
    <name evidence="2" type="ORF">QUF54_01095</name>
</gene>
<dbReference type="PANTHER" id="PTHR21666:SF270">
    <property type="entry name" value="MUREIN HYDROLASE ACTIVATOR ENVC"/>
    <property type="match status" value="1"/>
</dbReference>
<dbReference type="Pfam" id="PF01551">
    <property type="entry name" value="Peptidase_M23"/>
    <property type="match status" value="1"/>
</dbReference>
<proteinExistence type="predicted"/>
<evidence type="ECO:0000313" key="3">
    <source>
        <dbReference type="Proteomes" id="UP001171945"/>
    </source>
</evidence>
<organism evidence="2 3">
    <name type="scientific">Candidatus Marithioploca araucensis</name>
    <dbReference type="NCBI Taxonomy" id="70273"/>
    <lineage>
        <taxon>Bacteria</taxon>
        <taxon>Pseudomonadati</taxon>
        <taxon>Pseudomonadota</taxon>
        <taxon>Gammaproteobacteria</taxon>
        <taxon>Thiotrichales</taxon>
        <taxon>Thiotrichaceae</taxon>
        <taxon>Candidatus Marithioploca</taxon>
    </lineage>
</organism>
<protein>
    <submittedName>
        <fullName evidence="2">M23 family metallopeptidase</fullName>
        <ecNumber evidence="2">3.4.-.-</ecNumber>
    </submittedName>
</protein>
<keyword evidence="3" id="KW-1185">Reference proteome</keyword>
<dbReference type="Gene3D" id="2.70.70.10">
    <property type="entry name" value="Glucose Permease (Domain IIA)"/>
    <property type="match status" value="1"/>
</dbReference>
<accession>A0ABT7VQK0</accession>
<dbReference type="InterPro" id="IPR050570">
    <property type="entry name" value="Cell_wall_metabolism_enzyme"/>
</dbReference>